<feature type="domain" description="Signal transduction histidine kinase subgroup 2 dimerisation and phosphoacceptor" evidence="9">
    <location>
        <begin position="533"/>
        <end position="608"/>
    </location>
</feature>
<keyword evidence="3" id="KW-0677">Repeat</keyword>
<protein>
    <submittedName>
        <fullName evidence="10">Tetratricopeptide repeat protein</fullName>
    </submittedName>
</protein>
<evidence type="ECO:0000256" key="6">
    <source>
        <dbReference type="PROSITE-ProRule" id="PRU00339"/>
    </source>
</evidence>
<evidence type="ECO:0000259" key="9">
    <source>
        <dbReference type="Pfam" id="PF07568"/>
    </source>
</evidence>
<keyword evidence="2" id="KW-0963">Cytoplasm</keyword>
<dbReference type="InterPro" id="IPR011990">
    <property type="entry name" value="TPR-like_helical_dom_sf"/>
</dbReference>
<dbReference type="Pfam" id="PF07568">
    <property type="entry name" value="HisKA_2"/>
    <property type="match status" value="1"/>
</dbReference>
<evidence type="ECO:0000256" key="7">
    <source>
        <dbReference type="SAM" id="Coils"/>
    </source>
</evidence>
<comment type="subcellular location">
    <subcellularLocation>
        <location evidence="1">Cytoplasm</location>
    </subcellularLocation>
</comment>
<dbReference type="EMBL" id="JBHTJM010000005">
    <property type="protein sequence ID" value="MFD0963140.1"/>
    <property type="molecule type" value="Genomic_DNA"/>
</dbReference>
<keyword evidence="8" id="KW-1133">Transmembrane helix</keyword>
<dbReference type="InterPro" id="IPR036890">
    <property type="entry name" value="HATPase_C_sf"/>
</dbReference>
<name>A0ABW3I0U8_9FLAO</name>
<dbReference type="Pfam" id="PF13181">
    <property type="entry name" value="TPR_8"/>
    <property type="match status" value="1"/>
</dbReference>
<evidence type="ECO:0000256" key="4">
    <source>
        <dbReference type="ARBA" id="ARBA00022803"/>
    </source>
</evidence>
<evidence type="ECO:0000256" key="3">
    <source>
        <dbReference type="ARBA" id="ARBA00022737"/>
    </source>
</evidence>
<dbReference type="Gene3D" id="3.30.565.10">
    <property type="entry name" value="Histidine kinase-like ATPase, C-terminal domain"/>
    <property type="match status" value="1"/>
</dbReference>
<dbReference type="PANTHER" id="PTHR46630:SF1">
    <property type="entry name" value="TETRATRICOPEPTIDE REPEAT PROTEIN 29"/>
    <property type="match status" value="1"/>
</dbReference>
<sequence length="726" mass="83032">MNKVLINTILLLLAILYGSVLYSQKKTDQNYYLIDSIDLSILSEKEKTLIDTSLVSFHRATQDTLKAKIINSLVAYSSNEKIWPKYNAWLTNFTTKKIETPNLSAKEKDLLINIKALTLNNEGYRLKRKSRYKEALEVYFRSLAALEKIGDKNGQSNVLNNIGSSYKSLGEISKALEYYEKSLVLKKSAKNKKGEAYTLNNIAIIYRNLGDINKSLETYFSSLKVLESLNDKRGIAAVHNNIAAIYEAQGNKKKAKDYLEKSIALNYEIDNKASIANTLNHLAFIYKDEGNNDKCLEYIKKGLDLYKEIDDESGIASSLRELAIFYIESNHQENAVLLLNESLEILNRINEKEGQIKTLNILGKYYLDKNNIQKAKAYMLTSMQLSKELGFPREIKTAAKILATIYEKEKDFVKAYKMQKLYVKMHDSIRNKSIHESILKQQAKFDISKKEQEIKVLSAQNDLLKKDKQLQEAHINKNRVTIVLISLALVLVIVLMFIYWKWNEKKKKIYQLLKAQKEEISLKNDEKTAMLQEIHHRVKNNLQTVNSLLSLQAKDIKDPEIVAKFKETQKRIITIASLHEKMYGTDNLKHIDVKEHLTSLTKDLVNTYAVDKNIQLSINIDPVTFGIKTLVPLGLIINEVVINSLKYAFVGKRIGEISIQLKALGKQSFEMLIKDDGMGLNKDTKKGLGSRLIKIFTKQLRGKVEQINHTGLGYKIVFHAIDDLNF</sequence>
<dbReference type="SMART" id="SM00028">
    <property type="entry name" value="TPR"/>
    <property type="match status" value="7"/>
</dbReference>
<evidence type="ECO:0000313" key="10">
    <source>
        <dbReference type="EMBL" id="MFD0963140.1"/>
    </source>
</evidence>
<organism evidence="10 11">
    <name type="scientific">Pseudofulvibacter geojedonensis</name>
    <dbReference type="NCBI Taxonomy" id="1123758"/>
    <lineage>
        <taxon>Bacteria</taxon>
        <taxon>Pseudomonadati</taxon>
        <taxon>Bacteroidota</taxon>
        <taxon>Flavobacteriia</taxon>
        <taxon>Flavobacteriales</taxon>
        <taxon>Flavobacteriaceae</taxon>
        <taxon>Pseudofulvibacter</taxon>
    </lineage>
</organism>
<feature type="repeat" description="TPR" evidence="6">
    <location>
        <begin position="156"/>
        <end position="189"/>
    </location>
</feature>
<dbReference type="Proteomes" id="UP001596997">
    <property type="component" value="Unassembled WGS sequence"/>
</dbReference>
<evidence type="ECO:0000256" key="8">
    <source>
        <dbReference type="SAM" id="Phobius"/>
    </source>
</evidence>
<keyword evidence="8" id="KW-0472">Membrane</keyword>
<gene>
    <name evidence="10" type="ORF">ACFQ1O_03870</name>
</gene>
<proteinExistence type="inferred from homology"/>
<dbReference type="InterPro" id="IPR051476">
    <property type="entry name" value="Bac_ResReg_Asp_Phosphatase"/>
</dbReference>
<feature type="coiled-coil region" evidence="7">
    <location>
        <begin position="440"/>
        <end position="467"/>
    </location>
</feature>
<accession>A0ABW3I0U8</accession>
<evidence type="ECO:0000313" key="11">
    <source>
        <dbReference type="Proteomes" id="UP001596997"/>
    </source>
</evidence>
<dbReference type="PANTHER" id="PTHR46630">
    <property type="entry name" value="TETRATRICOPEPTIDE REPEAT PROTEIN 29"/>
    <property type="match status" value="1"/>
</dbReference>
<keyword evidence="7" id="KW-0175">Coiled coil</keyword>
<keyword evidence="4 6" id="KW-0802">TPR repeat</keyword>
<keyword evidence="8" id="KW-0812">Transmembrane</keyword>
<feature type="transmembrane region" description="Helical" evidence="8">
    <location>
        <begin position="480"/>
        <end position="500"/>
    </location>
</feature>
<dbReference type="Gene3D" id="1.25.40.10">
    <property type="entry name" value="Tetratricopeptide repeat domain"/>
    <property type="match status" value="2"/>
</dbReference>
<dbReference type="InterPro" id="IPR019734">
    <property type="entry name" value="TPR_rpt"/>
</dbReference>
<evidence type="ECO:0000256" key="5">
    <source>
        <dbReference type="ARBA" id="ARBA00038253"/>
    </source>
</evidence>
<dbReference type="InterPro" id="IPR011495">
    <property type="entry name" value="Sig_transdc_His_kin_sub2_dim/P"/>
</dbReference>
<dbReference type="Pfam" id="PF13424">
    <property type="entry name" value="TPR_12"/>
    <property type="match status" value="3"/>
</dbReference>
<reference evidence="11" key="1">
    <citation type="journal article" date="2019" name="Int. J. Syst. Evol. Microbiol.">
        <title>The Global Catalogue of Microorganisms (GCM) 10K type strain sequencing project: providing services to taxonomists for standard genome sequencing and annotation.</title>
        <authorList>
            <consortium name="The Broad Institute Genomics Platform"/>
            <consortium name="The Broad Institute Genome Sequencing Center for Infectious Disease"/>
            <person name="Wu L."/>
            <person name="Ma J."/>
        </authorList>
    </citation>
    <scope>NUCLEOTIDE SEQUENCE [LARGE SCALE GENOMIC DNA]</scope>
    <source>
        <strain evidence="11">CCUG 62114</strain>
    </source>
</reference>
<evidence type="ECO:0000256" key="2">
    <source>
        <dbReference type="ARBA" id="ARBA00022490"/>
    </source>
</evidence>
<dbReference type="SUPFAM" id="SSF48452">
    <property type="entry name" value="TPR-like"/>
    <property type="match status" value="2"/>
</dbReference>
<dbReference type="SUPFAM" id="SSF55874">
    <property type="entry name" value="ATPase domain of HSP90 chaperone/DNA topoisomerase II/histidine kinase"/>
    <property type="match status" value="1"/>
</dbReference>
<dbReference type="PROSITE" id="PS50005">
    <property type="entry name" value="TPR"/>
    <property type="match status" value="1"/>
</dbReference>
<comment type="caution">
    <text evidence="10">The sequence shown here is derived from an EMBL/GenBank/DDBJ whole genome shotgun (WGS) entry which is preliminary data.</text>
</comment>
<dbReference type="RefSeq" id="WP_377713545.1">
    <property type="nucleotide sequence ID" value="NZ_JBHTJM010000005.1"/>
</dbReference>
<evidence type="ECO:0000256" key="1">
    <source>
        <dbReference type="ARBA" id="ARBA00004496"/>
    </source>
</evidence>
<comment type="similarity">
    <text evidence="5">Belongs to the Rap family.</text>
</comment>
<keyword evidence="11" id="KW-1185">Reference proteome</keyword>
<dbReference type="Gene3D" id="3.30.450.20">
    <property type="entry name" value="PAS domain"/>
    <property type="match status" value="1"/>
</dbReference>